<protein>
    <submittedName>
        <fullName evidence="6">Allophanate hydrolase subunit 2 family protein</fullName>
    </submittedName>
</protein>
<reference evidence="6 7" key="1">
    <citation type="submission" date="2018-08" db="EMBL/GenBank/DDBJ databases">
        <title>Aeromicrobium sp. M2KJ-4, whole genome shotgun sequence.</title>
        <authorList>
            <person name="Tuo L."/>
        </authorList>
    </citation>
    <scope>NUCLEOTIDE SEQUENCE [LARGE SCALE GENOMIC DNA]</scope>
    <source>
        <strain evidence="6 7">M2KJ-4</strain>
    </source>
</reference>
<keyword evidence="7" id="KW-1185">Reference proteome</keyword>
<evidence type="ECO:0000313" key="6">
    <source>
        <dbReference type="EMBL" id="REK72338.1"/>
    </source>
</evidence>
<keyword evidence="3" id="KW-0067">ATP-binding</keyword>
<dbReference type="RefSeq" id="WP_119702469.1">
    <property type="nucleotide sequence ID" value="NZ_JBHSOI010000001.1"/>
</dbReference>
<dbReference type="AlphaFoldDB" id="A0A371P9X6"/>
<dbReference type="SUPFAM" id="SSF50891">
    <property type="entry name" value="Cyclophilin-like"/>
    <property type="match status" value="1"/>
</dbReference>
<organism evidence="6 7">
    <name type="scientific">Aeromicrobium endophyticum</name>
    <dbReference type="NCBI Taxonomy" id="2292704"/>
    <lineage>
        <taxon>Bacteria</taxon>
        <taxon>Bacillati</taxon>
        <taxon>Actinomycetota</taxon>
        <taxon>Actinomycetes</taxon>
        <taxon>Propionibacteriales</taxon>
        <taxon>Nocardioidaceae</taxon>
        <taxon>Aeromicrobium</taxon>
    </lineage>
</organism>
<dbReference type="SMART" id="SM00797">
    <property type="entry name" value="AHS2"/>
    <property type="match status" value="1"/>
</dbReference>
<gene>
    <name evidence="6" type="ORF">DX116_01490</name>
</gene>
<dbReference type="EMBL" id="QUBR01000001">
    <property type="protein sequence ID" value="REK72338.1"/>
    <property type="molecule type" value="Genomic_DNA"/>
</dbReference>
<evidence type="ECO:0000256" key="2">
    <source>
        <dbReference type="ARBA" id="ARBA00022801"/>
    </source>
</evidence>
<dbReference type="GO" id="GO:0016787">
    <property type="term" value="F:hydrolase activity"/>
    <property type="evidence" value="ECO:0007669"/>
    <property type="project" value="UniProtKB-KW"/>
</dbReference>
<accession>A0A371P9X6</accession>
<dbReference type="Pfam" id="PF02626">
    <property type="entry name" value="CT_A_B"/>
    <property type="match status" value="1"/>
</dbReference>
<dbReference type="InterPro" id="IPR003778">
    <property type="entry name" value="CT_A_B"/>
</dbReference>
<feature type="region of interest" description="Disordered" evidence="4">
    <location>
        <begin position="1"/>
        <end position="29"/>
    </location>
</feature>
<sequence length="282" mass="28987">MTFAVESAGLGSTLQDRGRPGSGHLGVGPSGAFDRDALRQVNALLGNAPGDAAVETYGGLTLLAGAPHVIAVTGAVGPVLLDGRPVPHGRAVPVAAGQRLAVGLPTTGMRVYLGVSGGFAARAELGSMSSDTLSGLGPPRLVAGQTVTTGARRTIPALDDVPPLIRSGGVDVDVVLGPRDDWFTVEAVRRLLETAWTLSAASDRIGLRLDGRRLDRSVLAELPSEPVVRGSIQVTTAGQPVVFGPDHPVTGGYPVIAVVVDSHTDRLAQVRPGDSVRLHRRA</sequence>
<dbReference type="GO" id="GO:0005524">
    <property type="term" value="F:ATP binding"/>
    <property type="evidence" value="ECO:0007669"/>
    <property type="project" value="UniProtKB-KW"/>
</dbReference>
<name>A0A371P9X6_9ACTN</name>
<evidence type="ECO:0000256" key="4">
    <source>
        <dbReference type="SAM" id="MobiDB-lite"/>
    </source>
</evidence>
<keyword evidence="2 6" id="KW-0378">Hydrolase</keyword>
<evidence type="ECO:0000259" key="5">
    <source>
        <dbReference type="SMART" id="SM00797"/>
    </source>
</evidence>
<dbReference type="OrthoDB" id="9768696at2"/>
<feature type="domain" description="Carboxyltransferase" evidence="5">
    <location>
        <begin position="24"/>
        <end position="282"/>
    </location>
</feature>
<dbReference type="PANTHER" id="PTHR43309">
    <property type="entry name" value="5-OXOPROLINASE SUBUNIT C"/>
    <property type="match status" value="1"/>
</dbReference>
<dbReference type="InterPro" id="IPR029000">
    <property type="entry name" value="Cyclophilin-like_dom_sf"/>
</dbReference>
<evidence type="ECO:0000256" key="1">
    <source>
        <dbReference type="ARBA" id="ARBA00022741"/>
    </source>
</evidence>
<comment type="caution">
    <text evidence="6">The sequence shown here is derived from an EMBL/GenBank/DDBJ whole genome shotgun (WGS) entry which is preliminary data.</text>
</comment>
<feature type="compositionally biased region" description="Gly residues" evidence="4">
    <location>
        <begin position="20"/>
        <end position="29"/>
    </location>
</feature>
<evidence type="ECO:0000256" key="3">
    <source>
        <dbReference type="ARBA" id="ARBA00022840"/>
    </source>
</evidence>
<proteinExistence type="predicted"/>
<dbReference type="PANTHER" id="PTHR43309:SF3">
    <property type="entry name" value="5-OXOPROLINASE SUBUNIT C"/>
    <property type="match status" value="1"/>
</dbReference>
<dbReference type="Proteomes" id="UP000265581">
    <property type="component" value="Unassembled WGS sequence"/>
</dbReference>
<evidence type="ECO:0000313" key="7">
    <source>
        <dbReference type="Proteomes" id="UP000265581"/>
    </source>
</evidence>
<keyword evidence="1" id="KW-0547">Nucleotide-binding</keyword>
<dbReference type="InterPro" id="IPR052708">
    <property type="entry name" value="PxpC"/>
</dbReference>
<dbReference type="Gene3D" id="2.40.100.10">
    <property type="entry name" value="Cyclophilin-like"/>
    <property type="match status" value="1"/>
</dbReference>